<dbReference type="AlphaFoldDB" id="B8LDC7"/>
<dbReference type="PANTHER" id="PTHR21600:SF52">
    <property type="entry name" value="PSEUDOURIDINE SYNTHASE RSUA_RLUA-LIKE DOMAIN-CONTAINING PROTEIN"/>
    <property type="match status" value="1"/>
</dbReference>
<dbReference type="eggNOG" id="KOG1919">
    <property type="taxonomic scope" value="Eukaryota"/>
</dbReference>
<dbReference type="InterPro" id="IPR050188">
    <property type="entry name" value="RluA_PseudoU_synthase"/>
</dbReference>
<accession>B8LDC7</accession>
<comment type="similarity">
    <text evidence="1">Belongs to the janus family.</text>
</comment>
<proteinExistence type="inferred from homology"/>
<dbReference type="EMBL" id="DS999419">
    <property type="protein sequence ID" value="EED86785.1"/>
    <property type="molecule type" value="Genomic_DNA"/>
</dbReference>
<evidence type="ECO:0000256" key="1">
    <source>
        <dbReference type="ARBA" id="ARBA00010971"/>
    </source>
</evidence>
<dbReference type="OMA" id="THQIRGQ"/>
<dbReference type="CDD" id="cd02869">
    <property type="entry name" value="PseudoU_synth_RluA_like"/>
    <property type="match status" value="1"/>
</dbReference>
<dbReference type="STRING" id="35128.B8LDC7"/>
<dbReference type="InterPro" id="IPR038596">
    <property type="entry name" value="Janus_sf"/>
</dbReference>
<dbReference type="GO" id="GO:0009982">
    <property type="term" value="F:pseudouridine synthase activity"/>
    <property type="evidence" value="ECO:0000318"/>
    <property type="project" value="GO_Central"/>
</dbReference>
<dbReference type="SUPFAM" id="SSF55120">
    <property type="entry name" value="Pseudouridine synthase"/>
    <property type="match status" value="1"/>
</dbReference>
<dbReference type="InParanoid" id="B8LDC7"/>
<dbReference type="PaxDb" id="35128-Thaps25486"/>
<reference evidence="4 5" key="1">
    <citation type="journal article" date="2004" name="Science">
        <title>The genome of the diatom Thalassiosira pseudonana: ecology, evolution, and metabolism.</title>
        <authorList>
            <person name="Armbrust E.V."/>
            <person name="Berges J.A."/>
            <person name="Bowler C."/>
            <person name="Green B.R."/>
            <person name="Martinez D."/>
            <person name="Putnam N.H."/>
            <person name="Zhou S."/>
            <person name="Allen A.E."/>
            <person name="Apt K.E."/>
            <person name="Bechner M."/>
            <person name="Brzezinski M.A."/>
            <person name="Chaal B.K."/>
            <person name="Chiovitti A."/>
            <person name="Davis A.K."/>
            <person name="Demarest M.S."/>
            <person name="Detter J.C."/>
            <person name="Glavina T."/>
            <person name="Goodstein D."/>
            <person name="Hadi M.Z."/>
            <person name="Hellsten U."/>
            <person name="Hildebrand M."/>
            <person name="Jenkins B.D."/>
            <person name="Jurka J."/>
            <person name="Kapitonov V.V."/>
            <person name="Kroger N."/>
            <person name="Lau W.W."/>
            <person name="Lane T.W."/>
            <person name="Larimer F.W."/>
            <person name="Lippmeier J.C."/>
            <person name="Lucas S."/>
            <person name="Medina M."/>
            <person name="Montsant A."/>
            <person name="Obornik M."/>
            <person name="Parker M.S."/>
            <person name="Palenik B."/>
            <person name="Pazour G.J."/>
            <person name="Richardson P.M."/>
            <person name="Rynearson T.A."/>
            <person name="Saito M.A."/>
            <person name="Schwartz D.C."/>
            <person name="Thamatrakoln K."/>
            <person name="Valentin K."/>
            <person name="Vardi A."/>
            <person name="Wilkerson F.P."/>
            <person name="Rokhsar D.S."/>
        </authorList>
    </citation>
    <scope>NUCLEOTIDE SEQUENCE [LARGE SCALE GENOMIC DNA]</scope>
    <source>
        <strain evidence="4 5">CCMP1335</strain>
    </source>
</reference>
<dbReference type="KEGG" id="tps:THAPSDRAFT_25486"/>
<evidence type="ECO:0000313" key="5">
    <source>
        <dbReference type="Proteomes" id="UP000001449"/>
    </source>
</evidence>
<sequence>MLTPPSSSHSLRPSSSSDDNYYSAAASMASLSSSSISLTASPDESFPKWWPSNSASLQKYITFSDHIAHVIVPNVTVSGDDDVDDDGVVADITCENVIQWVLSAAMNRNLDATINDASILDKETTSTLDNHTRRSRIIAEWSQGDEVSSTTTILDPAYRHDPSLLPQENTENDNPNLIPAELLALGSVWYLPYSSCTSIADRFDPSNGIKPTRLNVGDWNRIVQAGDYFRVHFDPRRFLETNRWDWGRGSSSADFTDTTKPGVIVARDDDAGYLIINKPPSTPVHARVDNLVENVASSVGRMFWMERRESILNQLHDDVDRAGEYDDGQATKRKRRKQKIEQLVYVATPQRLDQNTSGLLVVASKKSFASYFAKLLRTKTSGQLVTCRIESKSDANAEEKYYRSSSCGVHKTYRCLVCVMPSKSSSADDTSIKSMKSEVERLRKYSRERTVVRHFLEPSIRAPKAFFSTVPKDVYNPESWAECLLRITNVSDICTVVGNKPSDELAVSLWGESGKPDECVAVVELEVELLTGRTHQIRGQLAAEGFPLVGDAQYGGAVPDDCSVWKEKCKGRAESYLDSEQLALQCCSLEFLNPRYEGTESDGTDKNWSIMMVYHQELFYRRVQTRYTTTVMGGGRIDLLDNEEVSHAHVFGFSYGFGKGDHEKVASLIEEHTNIIATFDNSNGLY</sequence>
<dbReference type="InterPro" id="IPR007702">
    <property type="entry name" value="Janus"/>
</dbReference>
<dbReference type="RefSeq" id="XP_002297057.1">
    <property type="nucleotide sequence ID" value="XM_002297021.1"/>
</dbReference>
<evidence type="ECO:0000256" key="2">
    <source>
        <dbReference type="SAM" id="MobiDB-lite"/>
    </source>
</evidence>
<organism evidence="4 5">
    <name type="scientific">Thalassiosira pseudonana</name>
    <name type="common">Marine diatom</name>
    <name type="synonym">Cyclotella nana</name>
    <dbReference type="NCBI Taxonomy" id="35128"/>
    <lineage>
        <taxon>Eukaryota</taxon>
        <taxon>Sar</taxon>
        <taxon>Stramenopiles</taxon>
        <taxon>Ochrophyta</taxon>
        <taxon>Bacillariophyta</taxon>
        <taxon>Coscinodiscophyceae</taxon>
        <taxon>Thalassiosirophycidae</taxon>
        <taxon>Thalassiosirales</taxon>
        <taxon>Thalassiosiraceae</taxon>
        <taxon>Thalassiosira</taxon>
    </lineage>
</organism>
<evidence type="ECO:0000259" key="3">
    <source>
        <dbReference type="Pfam" id="PF00849"/>
    </source>
</evidence>
<dbReference type="Gene3D" id="3.30.2350.10">
    <property type="entry name" value="Pseudouridine synthase"/>
    <property type="match status" value="1"/>
</dbReference>
<dbReference type="Pfam" id="PF05005">
    <property type="entry name" value="Ocnus"/>
    <property type="match status" value="1"/>
</dbReference>
<dbReference type="GO" id="GO:0000455">
    <property type="term" value="P:enzyme-directed rRNA pseudouridine synthesis"/>
    <property type="evidence" value="ECO:0000318"/>
    <property type="project" value="GO_Central"/>
</dbReference>
<dbReference type="GeneID" id="7444318"/>
<protein>
    <recommendedName>
        <fullName evidence="3">Pseudouridine synthase RsuA/RluA-like domain-containing protein</fullName>
    </recommendedName>
</protein>
<name>B8LDC7_THAPS</name>
<dbReference type="Pfam" id="PF00849">
    <property type="entry name" value="PseudoU_synth_2"/>
    <property type="match status" value="1"/>
</dbReference>
<dbReference type="Proteomes" id="UP000001449">
    <property type="component" value="Unassembled WGS sequence"/>
</dbReference>
<dbReference type="HOGENOM" id="CLU_401468_0_0_1"/>
<dbReference type="PANTHER" id="PTHR21600">
    <property type="entry name" value="MITOCHONDRIAL RNA PSEUDOURIDINE SYNTHASE"/>
    <property type="match status" value="1"/>
</dbReference>
<feature type="region of interest" description="Disordered" evidence="2">
    <location>
        <begin position="1"/>
        <end position="20"/>
    </location>
</feature>
<feature type="domain" description="Pseudouridine synthase RsuA/RluA-like" evidence="3">
    <location>
        <begin position="273"/>
        <end position="543"/>
    </location>
</feature>
<keyword evidence="5" id="KW-1185">Reference proteome</keyword>
<evidence type="ECO:0000313" key="4">
    <source>
        <dbReference type="EMBL" id="EED86785.1"/>
    </source>
</evidence>
<dbReference type="Gene3D" id="3.50.20.20">
    <property type="entry name" value="Janus/Ocnus"/>
    <property type="match status" value="1"/>
</dbReference>
<dbReference type="GO" id="GO:0003723">
    <property type="term" value="F:RNA binding"/>
    <property type="evidence" value="ECO:0007669"/>
    <property type="project" value="InterPro"/>
</dbReference>
<reference evidence="4 5" key="2">
    <citation type="journal article" date="2008" name="Nature">
        <title>The Phaeodactylum genome reveals the evolutionary history of diatom genomes.</title>
        <authorList>
            <person name="Bowler C."/>
            <person name="Allen A.E."/>
            <person name="Badger J.H."/>
            <person name="Grimwood J."/>
            <person name="Jabbari K."/>
            <person name="Kuo A."/>
            <person name="Maheswari U."/>
            <person name="Martens C."/>
            <person name="Maumus F."/>
            <person name="Otillar R.P."/>
            <person name="Rayko E."/>
            <person name="Salamov A."/>
            <person name="Vandepoele K."/>
            <person name="Beszteri B."/>
            <person name="Gruber A."/>
            <person name="Heijde M."/>
            <person name="Katinka M."/>
            <person name="Mock T."/>
            <person name="Valentin K."/>
            <person name="Verret F."/>
            <person name="Berges J.A."/>
            <person name="Brownlee C."/>
            <person name="Cadoret J.P."/>
            <person name="Chiovitti A."/>
            <person name="Choi C.J."/>
            <person name="Coesel S."/>
            <person name="De Martino A."/>
            <person name="Detter J.C."/>
            <person name="Durkin C."/>
            <person name="Falciatore A."/>
            <person name="Fournet J."/>
            <person name="Haruta M."/>
            <person name="Huysman M.J."/>
            <person name="Jenkins B.D."/>
            <person name="Jiroutova K."/>
            <person name="Jorgensen R.E."/>
            <person name="Joubert Y."/>
            <person name="Kaplan A."/>
            <person name="Kroger N."/>
            <person name="Kroth P.G."/>
            <person name="La Roche J."/>
            <person name="Lindquist E."/>
            <person name="Lommer M."/>
            <person name="Martin-Jezequel V."/>
            <person name="Lopez P.J."/>
            <person name="Lucas S."/>
            <person name="Mangogna M."/>
            <person name="McGinnis K."/>
            <person name="Medlin L.K."/>
            <person name="Montsant A."/>
            <person name="Oudot-Le Secq M.P."/>
            <person name="Napoli C."/>
            <person name="Obornik M."/>
            <person name="Parker M.S."/>
            <person name="Petit J.L."/>
            <person name="Porcel B.M."/>
            <person name="Poulsen N."/>
            <person name="Robison M."/>
            <person name="Rychlewski L."/>
            <person name="Rynearson T.A."/>
            <person name="Schmutz J."/>
            <person name="Shapiro H."/>
            <person name="Siaut M."/>
            <person name="Stanley M."/>
            <person name="Sussman M.R."/>
            <person name="Taylor A.R."/>
            <person name="Vardi A."/>
            <person name="von Dassow P."/>
            <person name="Vyverman W."/>
            <person name="Willis A."/>
            <person name="Wyrwicz L.S."/>
            <person name="Rokhsar D.S."/>
            <person name="Weissenbach J."/>
            <person name="Armbrust E.V."/>
            <person name="Green B.R."/>
            <person name="Van de Peer Y."/>
            <person name="Grigoriev I.V."/>
        </authorList>
    </citation>
    <scope>NUCLEOTIDE SEQUENCE [LARGE SCALE GENOMIC DNA]</scope>
    <source>
        <strain evidence="4 5">CCMP1335</strain>
    </source>
</reference>
<dbReference type="SUPFAM" id="SSF143724">
    <property type="entry name" value="PHP14-like"/>
    <property type="match status" value="1"/>
</dbReference>
<gene>
    <name evidence="4" type="ORF">THAPSDRAFT_25486</name>
</gene>
<dbReference type="InterPro" id="IPR020103">
    <property type="entry name" value="PsdUridine_synth_cat_dom_sf"/>
</dbReference>
<dbReference type="InterPro" id="IPR006145">
    <property type="entry name" value="PsdUridine_synth_RsuA/RluA"/>
</dbReference>